<dbReference type="InterPro" id="IPR013246">
    <property type="entry name" value="SAGA_su_Sgf11"/>
</dbReference>
<feature type="compositionally biased region" description="Low complexity" evidence="11">
    <location>
        <begin position="54"/>
        <end position="65"/>
    </location>
</feature>
<keyword evidence="2" id="KW-0479">Metal-binding</keyword>
<dbReference type="GO" id="GO:0008270">
    <property type="term" value="F:zinc ion binding"/>
    <property type="evidence" value="ECO:0007669"/>
    <property type="project" value="UniProtKB-KW"/>
</dbReference>
<dbReference type="Proteomes" id="UP001412239">
    <property type="component" value="Unassembled WGS sequence"/>
</dbReference>
<name>A0A292PQN9_9PEZI</name>
<reference evidence="12" key="1">
    <citation type="submission" date="2015-10" db="EMBL/GenBank/DDBJ databases">
        <authorList>
            <person name="Regsiter A."/>
            <person name="william w."/>
        </authorList>
    </citation>
    <scope>NUCLEOTIDE SEQUENCE</scope>
    <source>
        <strain evidence="12">Montdore</strain>
    </source>
</reference>
<dbReference type="Pfam" id="PF08209">
    <property type="entry name" value="Sgf11"/>
    <property type="match status" value="1"/>
</dbReference>
<keyword evidence="5" id="KW-0156">Chromatin regulator</keyword>
<feature type="region of interest" description="Disordered" evidence="11">
    <location>
        <begin position="187"/>
        <end position="513"/>
    </location>
</feature>
<proteinExistence type="inferred from homology"/>
<dbReference type="GO" id="GO:0070461">
    <property type="term" value="C:SAGA-type complex"/>
    <property type="evidence" value="ECO:0007669"/>
    <property type="project" value="UniProtKB-ARBA"/>
</dbReference>
<feature type="compositionally biased region" description="Low complexity" evidence="11">
    <location>
        <begin position="475"/>
        <end position="497"/>
    </location>
</feature>
<keyword evidence="13" id="KW-1185">Reference proteome</keyword>
<sequence length="587" mass="58226">MTSSHDGNEGPSPNSIAGLSLSIFSDILSNLTHDLVLQSHRQEKLRSRAHPADSSSSSLTSLSETTCPRCNLPQHTAQTLQSVDTADKKKFCSRLPFQNTPYHDIYGNPFPTINSSSAKEKKSAAATAAAVAAADSPTPDPSDTAVPAPKGKNSAIIYFKCTSCDNEKVASSRYAAHLEKCLGLSGRKSSRAAMVKMNSSSGGGSPMLAPADAPGGGNGGNGNGNGNGGGNGKQGGSRKTSPEKKSPIPPPAPLNGVEETKTLLPPPITTPLAAVIVSGGGSMPPATTTTTTTTTATPKKKKKKAAVGANVPVPIPPTAISHDDHDKDHHDKARDTSISQPTKDAPAPPKKRKRKAEADGTINVSAIPAASSVVVMGGMSLSAGTSLDSEIPKPPPIKKQKVASGAGSSETPVTKKSQLGKFSKNRQSPTPGNLPKKPPASAAAGVGGTDRISTLPPAPPPTSTPKPAKPKVAKPKIAAAAAGTAAAGGAAGKVVPRPVKKPDGVKKVKGTGKAKTAKVASKGIGAGKGVAGNSSAATTAAAAVAGSNVVGGATSAASVAGVVGGTAGAAGATPGQVAGKGVARKGT</sequence>
<evidence type="ECO:0000256" key="9">
    <source>
        <dbReference type="ARBA" id="ARBA00023242"/>
    </source>
</evidence>
<dbReference type="EMBL" id="LN891082">
    <property type="protein sequence ID" value="CUS09434.1"/>
    <property type="molecule type" value="Genomic_DNA"/>
</dbReference>
<evidence type="ECO:0000256" key="4">
    <source>
        <dbReference type="ARBA" id="ARBA00022833"/>
    </source>
</evidence>
<keyword evidence="6" id="KW-0805">Transcription regulation</keyword>
<evidence type="ECO:0000256" key="1">
    <source>
        <dbReference type="ARBA" id="ARBA00004123"/>
    </source>
</evidence>
<feature type="compositionally biased region" description="Polar residues" evidence="11">
    <location>
        <begin position="406"/>
        <end position="417"/>
    </location>
</feature>
<evidence type="ECO:0000256" key="5">
    <source>
        <dbReference type="ARBA" id="ARBA00022853"/>
    </source>
</evidence>
<feature type="region of interest" description="Disordered" evidence="11">
    <location>
        <begin position="42"/>
        <end position="65"/>
    </location>
</feature>
<feature type="compositionally biased region" description="Low complexity" evidence="11">
    <location>
        <begin position="284"/>
        <end position="297"/>
    </location>
</feature>
<dbReference type="AlphaFoldDB" id="A0A292PQN9"/>
<feature type="region of interest" description="Disordered" evidence="11">
    <location>
        <begin position="130"/>
        <end position="149"/>
    </location>
</feature>
<feature type="compositionally biased region" description="Low complexity" evidence="11">
    <location>
        <begin position="364"/>
        <end position="384"/>
    </location>
</feature>
<dbReference type="GO" id="GO:0006325">
    <property type="term" value="P:chromatin organization"/>
    <property type="evidence" value="ECO:0007669"/>
    <property type="project" value="UniProtKB-KW"/>
</dbReference>
<evidence type="ECO:0000256" key="11">
    <source>
        <dbReference type="SAM" id="MobiDB-lite"/>
    </source>
</evidence>
<evidence type="ECO:0000256" key="6">
    <source>
        <dbReference type="ARBA" id="ARBA00023015"/>
    </source>
</evidence>
<comment type="subcellular location">
    <subcellularLocation>
        <location evidence="1 10">Nucleus</location>
    </subcellularLocation>
</comment>
<keyword evidence="9" id="KW-0539">Nucleus</keyword>
<feature type="compositionally biased region" description="Gly residues" evidence="11">
    <location>
        <begin position="214"/>
        <end position="235"/>
    </location>
</feature>
<evidence type="ECO:0000256" key="3">
    <source>
        <dbReference type="ARBA" id="ARBA00022771"/>
    </source>
</evidence>
<organism evidence="12 13">
    <name type="scientific">Tuber aestivum</name>
    <name type="common">summer truffle</name>
    <dbReference type="NCBI Taxonomy" id="59557"/>
    <lineage>
        <taxon>Eukaryota</taxon>
        <taxon>Fungi</taxon>
        <taxon>Dikarya</taxon>
        <taxon>Ascomycota</taxon>
        <taxon>Pezizomycotina</taxon>
        <taxon>Pezizomycetes</taxon>
        <taxon>Pezizales</taxon>
        <taxon>Tuberaceae</taxon>
        <taxon>Tuber</taxon>
    </lineage>
</organism>
<feature type="compositionally biased region" description="Basic and acidic residues" evidence="11">
    <location>
        <begin position="321"/>
        <end position="335"/>
    </location>
</feature>
<keyword evidence="8" id="KW-0804">Transcription</keyword>
<gene>
    <name evidence="12" type="ORF">GSTUAT00006466001</name>
</gene>
<protein>
    <recommendedName>
        <fullName evidence="10">SAGA-associated factor 11</fullName>
    </recommendedName>
</protein>
<keyword evidence="4" id="KW-0862">Zinc</keyword>
<comment type="similarity">
    <text evidence="10">Belongs to the SGF11 family.</text>
</comment>
<accession>A0A292PQN9</accession>
<keyword evidence="3" id="KW-0863">Zinc-finger</keyword>
<evidence type="ECO:0000313" key="12">
    <source>
        <dbReference type="EMBL" id="CUS09434.1"/>
    </source>
</evidence>
<evidence type="ECO:0000256" key="7">
    <source>
        <dbReference type="ARBA" id="ARBA00023159"/>
    </source>
</evidence>
<feature type="region of interest" description="Disordered" evidence="11">
    <location>
        <begin position="568"/>
        <end position="587"/>
    </location>
</feature>
<keyword evidence="7 10" id="KW-0010">Activator</keyword>
<evidence type="ECO:0000256" key="2">
    <source>
        <dbReference type="ARBA" id="ARBA00022723"/>
    </source>
</evidence>
<evidence type="ECO:0000256" key="8">
    <source>
        <dbReference type="ARBA" id="ARBA00023163"/>
    </source>
</evidence>
<evidence type="ECO:0000256" key="10">
    <source>
        <dbReference type="RuleBase" id="RU261113"/>
    </source>
</evidence>
<dbReference type="GO" id="GO:0005634">
    <property type="term" value="C:nucleus"/>
    <property type="evidence" value="ECO:0007669"/>
    <property type="project" value="UniProtKB-SubCell"/>
</dbReference>
<evidence type="ECO:0000313" key="13">
    <source>
        <dbReference type="Proteomes" id="UP001412239"/>
    </source>
</evidence>